<feature type="domain" description="ABC transmembrane type-1" evidence="13">
    <location>
        <begin position="1003"/>
        <end position="1281"/>
    </location>
</feature>
<dbReference type="SUPFAM" id="SSF90123">
    <property type="entry name" value="ABC transporter transmembrane region"/>
    <property type="match status" value="2"/>
</dbReference>
<feature type="transmembrane region" description="Helical" evidence="11">
    <location>
        <begin position="355"/>
        <end position="378"/>
    </location>
</feature>
<gene>
    <name evidence="14" type="ORF">CVT26_003855</name>
</gene>
<dbReference type="Pfam" id="PF00005">
    <property type="entry name" value="ABC_tran"/>
    <property type="match status" value="2"/>
</dbReference>
<dbReference type="GO" id="GO:0140359">
    <property type="term" value="F:ABC-type transporter activity"/>
    <property type="evidence" value="ECO:0007669"/>
    <property type="project" value="InterPro"/>
</dbReference>
<feature type="transmembrane region" description="Helical" evidence="11">
    <location>
        <begin position="314"/>
        <end position="335"/>
    </location>
</feature>
<dbReference type="SMART" id="SM00382">
    <property type="entry name" value="AAA"/>
    <property type="match status" value="2"/>
</dbReference>
<evidence type="ECO:0008006" key="16">
    <source>
        <dbReference type="Google" id="ProtNLM"/>
    </source>
</evidence>
<feature type="transmembrane region" description="Helical" evidence="11">
    <location>
        <begin position="105"/>
        <end position="126"/>
    </location>
</feature>
<dbReference type="InterPro" id="IPR036640">
    <property type="entry name" value="ABC1_TM_sf"/>
</dbReference>
<dbReference type="FunFam" id="1.20.1560.10:FF:000013">
    <property type="entry name" value="ABC transporter C family member 2"/>
    <property type="match status" value="1"/>
</dbReference>
<dbReference type="CDD" id="cd03250">
    <property type="entry name" value="ABCC_MRP_domain1"/>
    <property type="match status" value="1"/>
</dbReference>
<dbReference type="EMBL" id="NHYE01000243">
    <property type="protein sequence ID" value="PPR06829.1"/>
    <property type="molecule type" value="Genomic_DNA"/>
</dbReference>
<name>A0A409YV31_9AGAR</name>
<dbReference type="CDD" id="cd18604">
    <property type="entry name" value="ABC_6TM_VMR1_D2_like"/>
    <property type="match status" value="1"/>
</dbReference>
<evidence type="ECO:0000256" key="11">
    <source>
        <dbReference type="SAM" id="Phobius"/>
    </source>
</evidence>
<evidence type="ECO:0000256" key="1">
    <source>
        <dbReference type="ARBA" id="ARBA00004141"/>
    </source>
</evidence>
<feature type="region of interest" description="Disordered" evidence="10">
    <location>
        <begin position="941"/>
        <end position="960"/>
    </location>
</feature>
<keyword evidence="5" id="KW-0547">Nucleotide-binding</keyword>
<proteinExistence type="predicted"/>
<dbReference type="OrthoDB" id="6500128at2759"/>
<feature type="domain" description="ABC transporter" evidence="12">
    <location>
        <begin position="670"/>
        <end position="919"/>
    </location>
</feature>
<dbReference type="PROSITE" id="PS50893">
    <property type="entry name" value="ABC_TRANSPORTER_2"/>
    <property type="match status" value="2"/>
</dbReference>
<dbReference type="FunFam" id="3.40.50.300:FF:001354">
    <property type="entry name" value="ATP-binding cassette (ABC) transporter, putative"/>
    <property type="match status" value="1"/>
</dbReference>
<dbReference type="InterPro" id="IPR050173">
    <property type="entry name" value="ABC_transporter_C-like"/>
</dbReference>
<dbReference type="FunFam" id="3.40.50.300:FF:000825">
    <property type="entry name" value="ABC bile acid transporter"/>
    <property type="match status" value="1"/>
</dbReference>
<feature type="transmembrane region" description="Helical" evidence="11">
    <location>
        <begin position="999"/>
        <end position="1017"/>
    </location>
</feature>
<dbReference type="InterPro" id="IPR017871">
    <property type="entry name" value="ABC_transporter-like_CS"/>
</dbReference>
<dbReference type="PROSITE" id="PS50929">
    <property type="entry name" value="ABC_TM1F"/>
    <property type="match status" value="2"/>
</dbReference>
<feature type="transmembrane region" description="Helical" evidence="11">
    <location>
        <begin position="1038"/>
        <end position="1061"/>
    </location>
</feature>
<keyword evidence="7 11" id="KW-1133">Transmembrane helix</keyword>
<feature type="transmembrane region" description="Helical" evidence="11">
    <location>
        <begin position="477"/>
        <end position="499"/>
    </location>
</feature>
<dbReference type="PANTHER" id="PTHR24223:SF353">
    <property type="entry name" value="ABC TRANSPORTER ATP-BINDING PROTEIN_PERMEASE VMR1-RELATED"/>
    <property type="match status" value="1"/>
</dbReference>
<protein>
    <recommendedName>
        <fullName evidence="16">Multidrug resistance-associated ABC transporter</fullName>
    </recommendedName>
</protein>
<evidence type="ECO:0000256" key="7">
    <source>
        <dbReference type="ARBA" id="ARBA00022989"/>
    </source>
</evidence>
<dbReference type="PANTHER" id="PTHR24223">
    <property type="entry name" value="ATP-BINDING CASSETTE SUB-FAMILY C"/>
    <property type="match status" value="1"/>
</dbReference>
<feature type="region of interest" description="Disordered" evidence="10">
    <location>
        <begin position="407"/>
        <end position="437"/>
    </location>
</feature>
<feature type="compositionally biased region" description="Polar residues" evidence="10">
    <location>
        <begin position="945"/>
        <end position="956"/>
    </location>
</feature>
<feature type="transmembrane region" description="Helical" evidence="11">
    <location>
        <begin position="165"/>
        <end position="194"/>
    </location>
</feature>
<dbReference type="InterPro" id="IPR027417">
    <property type="entry name" value="P-loop_NTPase"/>
</dbReference>
<dbReference type="InterPro" id="IPR011527">
    <property type="entry name" value="ABC1_TM_dom"/>
</dbReference>
<evidence type="ECO:0000259" key="13">
    <source>
        <dbReference type="PROSITE" id="PS50929"/>
    </source>
</evidence>
<dbReference type="GO" id="GO:0016887">
    <property type="term" value="F:ATP hydrolysis activity"/>
    <property type="evidence" value="ECO:0007669"/>
    <property type="project" value="InterPro"/>
</dbReference>
<feature type="transmembrane region" description="Helical" evidence="11">
    <location>
        <begin position="6"/>
        <end position="25"/>
    </location>
</feature>
<feature type="compositionally biased region" description="Basic and acidic residues" evidence="10">
    <location>
        <begin position="428"/>
        <end position="437"/>
    </location>
</feature>
<accession>A0A409YV31</accession>
<comment type="caution">
    <text evidence="14">The sequence shown here is derived from an EMBL/GenBank/DDBJ whole genome shotgun (WGS) entry which is preliminary data.</text>
</comment>
<dbReference type="CDD" id="cd03244">
    <property type="entry name" value="ABCC_MRP_domain2"/>
    <property type="match status" value="1"/>
</dbReference>
<keyword evidence="2" id="KW-0813">Transport</keyword>
<evidence type="ECO:0000256" key="9">
    <source>
        <dbReference type="ARBA" id="ARBA00023180"/>
    </source>
</evidence>
<dbReference type="Gene3D" id="1.20.1560.10">
    <property type="entry name" value="ABC transporter type 1, transmembrane domain"/>
    <property type="match status" value="2"/>
</dbReference>
<feature type="transmembrane region" description="Helical" evidence="11">
    <location>
        <begin position="1254"/>
        <end position="1273"/>
    </location>
</feature>
<keyword evidence="9" id="KW-0325">Glycoprotein</keyword>
<dbReference type="InterPro" id="IPR003439">
    <property type="entry name" value="ABC_transporter-like_ATP-bd"/>
</dbReference>
<keyword evidence="4" id="KW-0677">Repeat</keyword>
<feature type="domain" description="ABC transporter" evidence="12">
    <location>
        <begin position="1317"/>
        <end position="1562"/>
    </location>
</feature>
<dbReference type="CDD" id="cd18596">
    <property type="entry name" value="ABC_6TM_VMR1_D1_like"/>
    <property type="match status" value="1"/>
</dbReference>
<organism evidence="14 15">
    <name type="scientific">Gymnopilus dilepis</name>
    <dbReference type="NCBI Taxonomy" id="231916"/>
    <lineage>
        <taxon>Eukaryota</taxon>
        <taxon>Fungi</taxon>
        <taxon>Dikarya</taxon>
        <taxon>Basidiomycota</taxon>
        <taxon>Agaricomycotina</taxon>
        <taxon>Agaricomycetes</taxon>
        <taxon>Agaricomycetidae</taxon>
        <taxon>Agaricales</taxon>
        <taxon>Agaricineae</taxon>
        <taxon>Hymenogastraceae</taxon>
        <taxon>Gymnopilus</taxon>
    </lineage>
</organism>
<keyword evidence="3 11" id="KW-0812">Transmembrane</keyword>
<dbReference type="GO" id="GO:0005524">
    <property type="term" value="F:ATP binding"/>
    <property type="evidence" value="ECO:0007669"/>
    <property type="project" value="UniProtKB-KW"/>
</dbReference>
<dbReference type="Gene3D" id="3.40.50.300">
    <property type="entry name" value="P-loop containing nucleotide triphosphate hydrolases"/>
    <property type="match status" value="2"/>
</dbReference>
<dbReference type="InterPro" id="IPR003593">
    <property type="entry name" value="AAA+_ATPase"/>
</dbReference>
<dbReference type="Pfam" id="PF00664">
    <property type="entry name" value="ABC_membrane"/>
    <property type="match status" value="2"/>
</dbReference>
<dbReference type="SUPFAM" id="SSF52540">
    <property type="entry name" value="P-loop containing nucleoside triphosphate hydrolases"/>
    <property type="match status" value="2"/>
</dbReference>
<evidence type="ECO:0000259" key="12">
    <source>
        <dbReference type="PROSITE" id="PS50893"/>
    </source>
</evidence>
<evidence type="ECO:0000313" key="14">
    <source>
        <dbReference type="EMBL" id="PPR06829.1"/>
    </source>
</evidence>
<feature type="transmembrane region" description="Helical" evidence="11">
    <location>
        <begin position="1176"/>
        <end position="1195"/>
    </location>
</feature>
<feature type="transmembrane region" description="Helical" evidence="11">
    <location>
        <begin position="1227"/>
        <end position="1247"/>
    </location>
</feature>
<dbReference type="GO" id="GO:0000329">
    <property type="term" value="C:fungal-type vacuole membrane"/>
    <property type="evidence" value="ECO:0007669"/>
    <property type="project" value="TreeGrafter"/>
</dbReference>
<feature type="transmembrane region" description="Helical" evidence="11">
    <location>
        <begin position="1133"/>
        <end position="1155"/>
    </location>
</feature>
<keyword evidence="6" id="KW-0067">ATP-binding</keyword>
<keyword evidence="15" id="KW-1185">Reference proteome</keyword>
<evidence type="ECO:0000256" key="6">
    <source>
        <dbReference type="ARBA" id="ARBA00022840"/>
    </source>
</evidence>
<evidence type="ECO:0000256" key="4">
    <source>
        <dbReference type="ARBA" id="ARBA00022737"/>
    </source>
</evidence>
<dbReference type="PROSITE" id="PS00211">
    <property type="entry name" value="ABC_TRANSPORTER_1"/>
    <property type="match status" value="1"/>
</dbReference>
<feature type="transmembrane region" description="Helical" evidence="11">
    <location>
        <begin position="138"/>
        <end position="159"/>
    </location>
</feature>
<evidence type="ECO:0000256" key="2">
    <source>
        <dbReference type="ARBA" id="ARBA00022448"/>
    </source>
</evidence>
<evidence type="ECO:0000256" key="10">
    <source>
        <dbReference type="SAM" id="MobiDB-lite"/>
    </source>
</evidence>
<dbReference type="STRING" id="231916.A0A409YV31"/>
<keyword evidence="8 11" id="KW-0472">Membrane</keyword>
<evidence type="ECO:0000313" key="15">
    <source>
        <dbReference type="Proteomes" id="UP000284706"/>
    </source>
</evidence>
<evidence type="ECO:0000256" key="5">
    <source>
        <dbReference type="ARBA" id="ARBA00022741"/>
    </source>
</evidence>
<dbReference type="InParanoid" id="A0A409YV31"/>
<feature type="domain" description="ABC transmembrane type-1" evidence="13">
    <location>
        <begin position="318"/>
        <end position="627"/>
    </location>
</feature>
<evidence type="ECO:0000256" key="8">
    <source>
        <dbReference type="ARBA" id="ARBA00023136"/>
    </source>
</evidence>
<dbReference type="Proteomes" id="UP000284706">
    <property type="component" value="Unassembled WGS sequence"/>
</dbReference>
<reference evidence="14 15" key="1">
    <citation type="journal article" date="2018" name="Evol. Lett.">
        <title>Horizontal gene cluster transfer increased hallucinogenic mushroom diversity.</title>
        <authorList>
            <person name="Reynolds H.T."/>
            <person name="Vijayakumar V."/>
            <person name="Gluck-Thaler E."/>
            <person name="Korotkin H.B."/>
            <person name="Matheny P.B."/>
            <person name="Slot J.C."/>
        </authorList>
    </citation>
    <scope>NUCLEOTIDE SEQUENCE [LARGE SCALE GENOMIC DNA]</scope>
    <source>
        <strain evidence="14 15">SRW20</strain>
    </source>
</reference>
<comment type="subcellular location">
    <subcellularLocation>
        <location evidence="1">Membrane</location>
        <topology evidence="1">Multi-pass membrane protein</topology>
    </subcellularLocation>
</comment>
<feature type="transmembrane region" description="Helical" evidence="11">
    <location>
        <begin position="76"/>
        <end position="99"/>
    </location>
</feature>
<evidence type="ECO:0000256" key="3">
    <source>
        <dbReference type="ARBA" id="ARBA00022692"/>
    </source>
</evidence>
<sequence>MPRFQLQIAAVLVSVAAASFVAFLLTGKQEGKIKLPGHEENYAGHDPFDVTKTEDVIDGYPIEEEKFWRRMRWRKILVSSLLALAVILNTVSLGWSIAQEDRYDIIVYSLHIAFALYAFLVAVRAVGQDNVEYHSESVIHLTTLLTTAFALLGITAILPSYPSPIAAVFAGVDVLLALWHTLIAIYFVSCILCFTTPMGPPLHYPPEHIYSEKTVQSITNKDEENVCGIINGSPWDILLFSYTTKVVWLGNVAESLDIGDLPIVPANMRSTYNYARMREALRKIKLPHILSWSPKPGSGWQLAYRIVRVNSVPLTAELLLAAVSAVLFYAPPMFLRMLVSFLEVDPERKNRGWGWVYVIGIFAANAISFLITGQLWSLSTTTIQVRIKIQLNSILYAKTLVRKDVASSAPPPPAAEGDGASSKPPSEAGEKKDEDDFSSKAQIMTLMTTDVDRVSDFAWHIFSLVDAPIEIVIGTWFLYNLLGVSCFFGLAVTCLFLPMNHYAGKVVVGAQENLMKARDERVALMNEILGGIRMLKFMAWERSFEKRVLEIRARELKHQKLNYTIETLWNAIWNGAPIIVTLVSFWHFAVVRQQPLTPSIAFTSILVFSEMKFALSALPETFINMLQSFVSLRRIEKYLNSPEINPVAPLEQQSKTVAFQSCTVTWPQDRALGSVAPSAASTPRHKFVLVDLSLNFPRGELSLVCGKLGSGKSLLLLALLGEADILTGQVLCPHSPPDALATLSTVKVSKEDWVVEGVCAYVPQATWLRNASIKDNILFNLPYDEERYLKTLEVCALVSDLEILEDGDESEIGERGVNLSGGQKARVSLARAVYSRASILLLDDVLSAVDAHTAHHLYHECLRGELMKGRTVILVSHHVQLCAPGASYIVTLDNGRVQFQGSKEEFRDSGVLASLVQSGQAGENDDKEEKEQLEEVEKKILAEPTDSQSESSSTVASRPVSVKLEKKPARKLVEEEKRAVGRISREIWETYIWACGEGWYWTLFILVLVIASAAPVAENGWLRYWSSSALTGDGKSPVFYISLYAAITGVGLVISTIRWFILYHGSIHASDVLYKRLLESILFADIRFHDTVSRGRVLNRFGKDFEGIDSSLSDNFGRSIIYGLSATTTLVTVSYVGGVPFILAAIVLGVVYWNVAKIYGQTSRDMRRLDSVTRSPLYSIYGETISGVTIIRAFGASSKFLRDMLRCVDTNANPYYWMWGVNRWLSVRFNLLSAGIVGSTALVCLITPTISASMAGFALAFASTITGDLLFMVRRFVGLEQSMVALERVKEYTDLKREPPEYIEPRPPASWPSEGAIKCEDLVIRYAPELPDVLHHLNFEIRPGEKVGILGRTGSGKSTLALSFFRFVEPTEGRIIVDGIDTSKIGLTDLRSRLTIIPQDPTILSGTLRSTLDVFDEYEDADIYEALRRVHLIPSADTPAEAADTVNANVFRDLDSKVSEGGENFSTGEKQLLCMARAILKRSKVLVMDEATASVDYATDELIGKTIRQEFAESTILTIAHRLRTVIDYDRVMLLEQGKIIEFDRPATLLSNPASKFYALCKATGKEEFAMLKKLAGL</sequence>